<sequence>MQRLLNLSSKGKGKGKGPEGTGSSAATVVQLNVGGTPFTTSLGTLWRAGEESRLAEMFASGGDMPKDDDGRFFIDRDGAQFGLILNFLRDGDAAFPAPDSADWVSLRREVDYYGLEEMMLRMDEVEEAALEGGESAEGGGGGESGRHKALSDAAVPPPSKDMSEQERAERAELESIAKLKADLDTRAQEIERRLIDGSLDGTMDERSKDMLTLELRKVQLEKDRADIRQKGKGRDLIYNLLIVGVTGTGKSSSLNTLLDQQACQVSGAQAQGTRGCVLRDASLDPDHFVSYIDTQGLGADTSISDTELLSQIMISTESILKMGIINNILISFDVNARTTPAMMANQLTLIELFSELRRSCFLVFTKWNTNAVQVEWNKPLRDWVRKWKRARTEEEITEDPPSYEAMYKAYCRYVIEALANEMDGGAFSKMGTFLAFFEARVLWMYNLDGIQLEDKEEDSLDPYISRLYHHYRNKALDTLDRGSTKIVTDDLTFLREDEATMRTVAAQLIRNRDEKIYQLEQVGREARKRREMKRIFDNMASDTTSRIRDHDFRTHSSYTNKIAALAGFVRTVATAGCVIS</sequence>
<dbReference type="Gene3D" id="3.30.710.10">
    <property type="entry name" value="Potassium Channel Kv1.1, Chain A"/>
    <property type="match status" value="1"/>
</dbReference>
<evidence type="ECO:0000256" key="1">
    <source>
        <dbReference type="ARBA" id="ARBA00022741"/>
    </source>
</evidence>
<feature type="region of interest" description="Disordered" evidence="3">
    <location>
        <begin position="129"/>
        <end position="169"/>
    </location>
</feature>
<dbReference type="InterPro" id="IPR006703">
    <property type="entry name" value="G_AIG1"/>
</dbReference>
<evidence type="ECO:0000256" key="3">
    <source>
        <dbReference type="SAM" id="MobiDB-lite"/>
    </source>
</evidence>
<dbReference type="Pfam" id="PF02214">
    <property type="entry name" value="BTB_2"/>
    <property type="match status" value="1"/>
</dbReference>
<evidence type="ECO:0000313" key="7">
    <source>
        <dbReference type="Proteomes" id="UP001642464"/>
    </source>
</evidence>
<feature type="domain" description="Potassium channel tetramerisation-type BTB" evidence="4">
    <location>
        <begin position="29"/>
        <end position="119"/>
    </location>
</feature>
<protein>
    <submittedName>
        <fullName evidence="6">BTB/POZ domain-containing protein KCTD7</fullName>
    </submittedName>
</protein>
<dbReference type="InterPro" id="IPR027417">
    <property type="entry name" value="P-loop_NTPase"/>
</dbReference>
<dbReference type="InterPro" id="IPR011333">
    <property type="entry name" value="SKP1/BTB/POZ_sf"/>
</dbReference>
<evidence type="ECO:0000259" key="5">
    <source>
        <dbReference type="Pfam" id="PF04548"/>
    </source>
</evidence>
<keyword evidence="7" id="KW-1185">Reference proteome</keyword>
<keyword evidence="1" id="KW-0547">Nucleotide-binding</keyword>
<feature type="region of interest" description="Disordered" evidence="3">
    <location>
        <begin position="1"/>
        <end position="24"/>
    </location>
</feature>
<dbReference type="Pfam" id="PF04548">
    <property type="entry name" value="AIG1"/>
    <property type="match status" value="1"/>
</dbReference>
<dbReference type="Proteomes" id="UP001642464">
    <property type="component" value="Unassembled WGS sequence"/>
</dbReference>
<comment type="caution">
    <text evidence="6">The sequence shown here is derived from an EMBL/GenBank/DDBJ whole genome shotgun (WGS) entry which is preliminary data.</text>
</comment>
<dbReference type="EMBL" id="CAXAMM010011027">
    <property type="protein sequence ID" value="CAK9024831.1"/>
    <property type="molecule type" value="Genomic_DNA"/>
</dbReference>
<dbReference type="InterPro" id="IPR003131">
    <property type="entry name" value="T1-type_BTB"/>
</dbReference>
<dbReference type="CDD" id="cd18316">
    <property type="entry name" value="BTB_POZ_KCTD-like"/>
    <property type="match status" value="1"/>
</dbReference>
<dbReference type="PANTHER" id="PTHR14499">
    <property type="entry name" value="POTASSIUM CHANNEL TETRAMERIZATION DOMAIN-CONTAINING"/>
    <property type="match status" value="1"/>
</dbReference>
<gene>
    <name evidence="6" type="ORF">SCF082_LOCUS16801</name>
</gene>
<evidence type="ECO:0000313" key="6">
    <source>
        <dbReference type="EMBL" id="CAK9024831.1"/>
    </source>
</evidence>
<dbReference type="SUPFAM" id="SSF54695">
    <property type="entry name" value="POZ domain"/>
    <property type="match status" value="1"/>
</dbReference>
<dbReference type="PANTHER" id="PTHR14499:SF136">
    <property type="entry name" value="GH08630P"/>
    <property type="match status" value="1"/>
</dbReference>
<feature type="domain" description="AIG1-type G" evidence="5">
    <location>
        <begin position="239"/>
        <end position="368"/>
    </location>
</feature>
<organism evidence="6 7">
    <name type="scientific">Durusdinium trenchii</name>
    <dbReference type="NCBI Taxonomy" id="1381693"/>
    <lineage>
        <taxon>Eukaryota</taxon>
        <taxon>Sar</taxon>
        <taxon>Alveolata</taxon>
        <taxon>Dinophyceae</taxon>
        <taxon>Suessiales</taxon>
        <taxon>Symbiodiniaceae</taxon>
        <taxon>Durusdinium</taxon>
    </lineage>
</organism>
<keyword evidence="2" id="KW-0175">Coiled coil</keyword>
<name>A0ABP0KDW1_9DINO</name>
<dbReference type="Gene3D" id="3.40.50.300">
    <property type="entry name" value="P-loop containing nucleotide triphosphate hydrolases"/>
    <property type="match status" value="1"/>
</dbReference>
<accession>A0ABP0KDW1</accession>
<dbReference type="SUPFAM" id="SSF52540">
    <property type="entry name" value="P-loop containing nucleoside triphosphate hydrolases"/>
    <property type="match status" value="1"/>
</dbReference>
<evidence type="ECO:0000259" key="4">
    <source>
        <dbReference type="Pfam" id="PF02214"/>
    </source>
</evidence>
<proteinExistence type="predicted"/>
<evidence type="ECO:0000256" key="2">
    <source>
        <dbReference type="SAM" id="Coils"/>
    </source>
</evidence>
<feature type="coiled-coil region" evidence="2">
    <location>
        <begin position="173"/>
        <end position="230"/>
    </location>
</feature>
<reference evidence="6 7" key="1">
    <citation type="submission" date="2024-02" db="EMBL/GenBank/DDBJ databases">
        <authorList>
            <person name="Chen Y."/>
            <person name="Shah S."/>
            <person name="Dougan E. K."/>
            <person name="Thang M."/>
            <person name="Chan C."/>
        </authorList>
    </citation>
    <scope>NUCLEOTIDE SEQUENCE [LARGE SCALE GENOMIC DNA]</scope>
</reference>